<evidence type="ECO:0000256" key="2">
    <source>
        <dbReference type="SAM" id="SignalP"/>
    </source>
</evidence>
<dbReference type="AlphaFoldDB" id="A0A0D9YS61"/>
<proteinExistence type="predicted"/>
<protein>
    <submittedName>
        <fullName evidence="3">Uncharacterized protein</fullName>
    </submittedName>
</protein>
<organism evidence="3">
    <name type="scientific">Oryza glumipatula</name>
    <dbReference type="NCBI Taxonomy" id="40148"/>
    <lineage>
        <taxon>Eukaryota</taxon>
        <taxon>Viridiplantae</taxon>
        <taxon>Streptophyta</taxon>
        <taxon>Embryophyta</taxon>
        <taxon>Tracheophyta</taxon>
        <taxon>Spermatophyta</taxon>
        <taxon>Magnoliopsida</taxon>
        <taxon>Liliopsida</taxon>
        <taxon>Poales</taxon>
        <taxon>Poaceae</taxon>
        <taxon>BOP clade</taxon>
        <taxon>Oryzoideae</taxon>
        <taxon>Oryzeae</taxon>
        <taxon>Oryzinae</taxon>
        <taxon>Oryza</taxon>
    </lineage>
</organism>
<dbReference type="HOGENOM" id="CLU_1463452_0_0_1"/>
<name>A0A0D9YS61_9ORYZ</name>
<feature type="signal peptide" evidence="2">
    <location>
        <begin position="1"/>
        <end position="26"/>
    </location>
</feature>
<feature type="chain" id="PRO_5002351467" evidence="2">
    <location>
        <begin position="27"/>
        <end position="185"/>
    </location>
</feature>
<accession>A0A0D9YS61</accession>
<sequence length="185" mass="20730">MTSGPPAHHQKAAVGILHLLWRCLCGLKPRRQTIGRKTRHNLILRSKCCSSHPTPRRVQWSEPHYSLDLHSIPHTSFQALCDPSRSTATHGNRDWGERMRKEVGGMVHNGGTRESSDQVALPRPSKCPTARTDQYPTRAVTSTWLAVGIVWVKLDSLCKGELNHSNVPYSWFGSCVIRVIPTPKV</sequence>
<evidence type="ECO:0000256" key="1">
    <source>
        <dbReference type="SAM" id="MobiDB-lite"/>
    </source>
</evidence>
<evidence type="ECO:0000313" key="3">
    <source>
        <dbReference type="EnsemblPlants" id="OGLUM02G16500.1"/>
    </source>
</evidence>
<feature type="region of interest" description="Disordered" evidence="1">
    <location>
        <begin position="108"/>
        <end position="132"/>
    </location>
</feature>
<keyword evidence="4" id="KW-1185">Reference proteome</keyword>
<keyword evidence="2" id="KW-0732">Signal</keyword>
<reference evidence="3" key="1">
    <citation type="submission" date="2015-04" db="UniProtKB">
        <authorList>
            <consortium name="EnsemblPlants"/>
        </authorList>
    </citation>
    <scope>IDENTIFICATION</scope>
</reference>
<evidence type="ECO:0000313" key="4">
    <source>
        <dbReference type="Proteomes" id="UP000026961"/>
    </source>
</evidence>
<dbReference type="Gramene" id="OGLUM02G16500.1">
    <property type="protein sequence ID" value="OGLUM02G16500.1"/>
    <property type="gene ID" value="OGLUM02G16500"/>
</dbReference>
<dbReference type="EnsemblPlants" id="OGLUM02G16500.1">
    <property type="protein sequence ID" value="OGLUM02G16500.1"/>
    <property type="gene ID" value="OGLUM02G16500"/>
</dbReference>
<reference evidence="3" key="2">
    <citation type="submission" date="2018-05" db="EMBL/GenBank/DDBJ databases">
        <title>OgluRS3 (Oryza glumaepatula Reference Sequence Version 3).</title>
        <authorList>
            <person name="Zhang J."/>
            <person name="Kudrna D."/>
            <person name="Lee S."/>
            <person name="Talag J."/>
            <person name="Welchert J."/>
            <person name="Wing R.A."/>
        </authorList>
    </citation>
    <scope>NUCLEOTIDE SEQUENCE [LARGE SCALE GENOMIC DNA]</scope>
</reference>
<dbReference type="Proteomes" id="UP000026961">
    <property type="component" value="Chromosome 2"/>
</dbReference>